<organism evidence="1 2">
    <name type="scientific">Trypanosoma congolense (strain IL3000)</name>
    <dbReference type="NCBI Taxonomy" id="1068625"/>
    <lineage>
        <taxon>Eukaryota</taxon>
        <taxon>Discoba</taxon>
        <taxon>Euglenozoa</taxon>
        <taxon>Kinetoplastea</taxon>
        <taxon>Metakinetoplastina</taxon>
        <taxon>Trypanosomatida</taxon>
        <taxon>Trypanosomatidae</taxon>
        <taxon>Trypanosoma</taxon>
        <taxon>Nannomonas</taxon>
    </lineage>
</organism>
<reference evidence="1 2" key="2">
    <citation type="journal article" date="2012" name="Proc. Natl. Acad. Sci. U.S.A.">
        <title>Antigenic diversity is generated by distinct evolutionary mechanisms in African trypanosome species.</title>
        <authorList>
            <person name="Jackson A.P."/>
            <person name="Berry A."/>
            <person name="Aslett M."/>
            <person name="Allison H.C."/>
            <person name="Burton P."/>
            <person name="Vavrova-Anderson J."/>
            <person name="Brown R."/>
            <person name="Browne H."/>
            <person name="Corton N."/>
            <person name="Hauser H."/>
            <person name="Gamble J."/>
            <person name="Gilderthorp R."/>
            <person name="Marcello L."/>
            <person name="McQuillan J."/>
            <person name="Otto T.D."/>
            <person name="Quail M.A."/>
            <person name="Sanders M.J."/>
            <person name="van Tonder A."/>
            <person name="Ginger M.L."/>
            <person name="Field M.C."/>
            <person name="Barry J.D."/>
            <person name="Hertz-Fowler C."/>
            <person name="Berriman M."/>
        </authorList>
    </citation>
    <scope>NUCLEOTIDE SEQUENCE [LARGE SCALE GENOMIC DNA]</scope>
    <source>
        <strain evidence="1 2">IL3000</strain>
    </source>
</reference>
<evidence type="ECO:0000313" key="1">
    <source>
        <dbReference type="EMBL" id="CCD12718.1"/>
    </source>
</evidence>
<reference evidence="2" key="1">
    <citation type="submission" date="2011-07" db="EMBL/GenBank/DDBJ databases">
        <title>Divergent evolution of antigenic variation in African trypanosomes.</title>
        <authorList>
            <person name="Jackson A.P."/>
            <person name="Berry A."/>
            <person name="Allison H.C."/>
            <person name="Burton P."/>
            <person name="Anderson J."/>
            <person name="Aslett M."/>
            <person name="Brown R."/>
            <person name="Corton N."/>
            <person name="Harris D."/>
            <person name="Hauser H."/>
            <person name="Gamble J."/>
            <person name="Gilderthorp R."/>
            <person name="McQuillan J."/>
            <person name="Quail M.A."/>
            <person name="Sanders M."/>
            <person name="Van Tonder A."/>
            <person name="Ginger M.L."/>
            <person name="Donelson J.E."/>
            <person name="Field M.C."/>
            <person name="Barry J.D."/>
            <person name="Berriman M."/>
            <person name="Hertz-Fowler C."/>
        </authorList>
    </citation>
    <scope>NUCLEOTIDE SEQUENCE [LARGE SCALE GENOMIC DNA]</scope>
    <source>
        <strain evidence="2">IL3000</strain>
    </source>
</reference>
<protein>
    <submittedName>
        <fullName evidence="1">WGS project CAEQ00000000 data, annotated contig 1445</fullName>
    </submittedName>
</protein>
<proteinExistence type="predicted"/>
<dbReference type="AlphaFoldDB" id="F9W6B3"/>
<gene>
    <name evidence="1" type="ORF">TCIL3000_0_35750</name>
</gene>
<dbReference type="EMBL" id="CAEQ01000846">
    <property type="protein sequence ID" value="CCD12718.1"/>
    <property type="molecule type" value="Genomic_DNA"/>
</dbReference>
<comment type="caution">
    <text evidence="1">The sequence shown here is derived from an EMBL/GenBank/DDBJ whole genome shotgun (WGS) entry which is preliminary data.</text>
</comment>
<evidence type="ECO:0000313" key="2">
    <source>
        <dbReference type="Proteomes" id="UP000000702"/>
    </source>
</evidence>
<dbReference type="Proteomes" id="UP000000702">
    <property type="component" value="Unassembled WGS sequence"/>
</dbReference>
<dbReference type="VEuPathDB" id="TriTrypDB:TcIL3000_0_35750"/>
<name>F9W6B3_TRYCI</name>
<accession>F9W6B3</accession>
<sequence>MTWLPISLKNAAKCDKWYQLQNHHIAQSLNANGAWEKLFRVIPVHATFSVSTNKKTTAALFFSLPLMMSRVCGVCAVCSRDVFESGVRRVYVPSSPINISCRQEGESPVCVLWCCYVRVRRVVCGMCVEVWSLWHEGCVWVSFLWGGVLLHFVPLETRPLSRFPSFPLRVIIAASFHPCSSGTPPLPPPVFTSKLFELKRQSGDVAWEEGFLPSSAVLTPHCGTGVCMSAHPQEFIYVYMLTDLSVAGPPAKLKHITQRRKRKQP</sequence>
<keyword evidence="2" id="KW-1185">Reference proteome</keyword>